<accession>A0A9Q0NG75</accession>
<dbReference type="SMART" id="SM00595">
    <property type="entry name" value="MADF"/>
    <property type="match status" value="1"/>
</dbReference>
<reference evidence="4" key="1">
    <citation type="submission" date="2022-07" db="EMBL/GenBank/DDBJ databases">
        <authorList>
            <person name="Trinca V."/>
            <person name="Uliana J.V.C."/>
            <person name="Torres T.T."/>
            <person name="Ward R.J."/>
            <person name="Monesi N."/>
        </authorList>
    </citation>
    <scope>NUCLEOTIDE SEQUENCE</scope>
    <source>
        <strain evidence="4">HSMRA1968</strain>
        <tissue evidence="4">Whole embryos</tissue>
    </source>
</reference>
<keyword evidence="1" id="KW-0175">Coiled coil</keyword>
<keyword evidence="5" id="KW-1185">Reference proteome</keyword>
<feature type="domain" description="MADF" evidence="3">
    <location>
        <begin position="7"/>
        <end position="97"/>
    </location>
</feature>
<dbReference type="AlphaFoldDB" id="A0A9Q0NG75"/>
<protein>
    <recommendedName>
        <fullName evidence="3">MADF domain-containing protein</fullName>
    </recommendedName>
</protein>
<name>A0A9Q0NG75_9DIPT</name>
<comment type="caution">
    <text evidence="4">The sequence shown here is derived from an EMBL/GenBank/DDBJ whole genome shotgun (WGS) entry which is preliminary data.</text>
</comment>
<evidence type="ECO:0000313" key="5">
    <source>
        <dbReference type="Proteomes" id="UP001151699"/>
    </source>
</evidence>
<dbReference type="Pfam" id="PF10545">
    <property type="entry name" value="MADF_DNA_bdg"/>
    <property type="match status" value="1"/>
</dbReference>
<evidence type="ECO:0000256" key="1">
    <source>
        <dbReference type="SAM" id="Coils"/>
    </source>
</evidence>
<proteinExistence type="predicted"/>
<sequence>MGDLDTSLIKEFALVPAFYNKASANFKNKPFIEEAWLKISEKLGYDVSMLKDRMNQLRNRYNLEKRKVVAMKDDGIRNAKTSWPLFSNLRFLDNHIRPRKSYKGMMRKEGFLFDTYKDKDQDYVPNGVRTNAPRRGRPPLMKEIKDENDDNNVSELFQREYETEDDVANDTQNVDDYLNPANFLEDTESENNDIQLISDSNV</sequence>
<dbReference type="PANTHER" id="PTHR12243">
    <property type="entry name" value="MADF DOMAIN TRANSCRIPTION FACTOR"/>
    <property type="match status" value="1"/>
</dbReference>
<dbReference type="GO" id="GO:0005667">
    <property type="term" value="C:transcription regulator complex"/>
    <property type="evidence" value="ECO:0007669"/>
    <property type="project" value="TreeGrafter"/>
</dbReference>
<evidence type="ECO:0000256" key="2">
    <source>
        <dbReference type="SAM" id="MobiDB-lite"/>
    </source>
</evidence>
<evidence type="ECO:0000259" key="3">
    <source>
        <dbReference type="PROSITE" id="PS51029"/>
    </source>
</evidence>
<dbReference type="PANTHER" id="PTHR12243:SF69">
    <property type="entry name" value="SI:CH73-59F11.3"/>
    <property type="match status" value="1"/>
</dbReference>
<dbReference type="PROSITE" id="PS51029">
    <property type="entry name" value="MADF"/>
    <property type="match status" value="1"/>
</dbReference>
<dbReference type="GO" id="GO:0005634">
    <property type="term" value="C:nucleus"/>
    <property type="evidence" value="ECO:0007669"/>
    <property type="project" value="TreeGrafter"/>
</dbReference>
<feature type="region of interest" description="Disordered" evidence="2">
    <location>
        <begin position="128"/>
        <end position="151"/>
    </location>
</feature>
<dbReference type="InterPro" id="IPR039353">
    <property type="entry name" value="TF_Adf1"/>
</dbReference>
<feature type="coiled-coil region" evidence="1">
    <location>
        <begin position="47"/>
        <end position="74"/>
    </location>
</feature>
<dbReference type="GO" id="GO:0006357">
    <property type="term" value="P:regulation of transcription by RNA polymerase II"/>
    <property type="evidence" value="ECO:0007669"/>
    <property type="project" value="TreeGrafter"/>
</dbReference>
<dbReference type="InterPro" id="IPR006578">
    <property type="entry name" value="MADF-dom"/>
</dbReference>
<gene>
    <name evidence="4" type="ORF">Bhyg_04966</name>
</gene>
<dbReference type="OrthoDB" id="7408914at2759"/>
<dbReference type="Proteomes" id="UP001151699">
    <property type="component" value="Chromosome A"/>
</dbReference>
<dbReference type="EMBL" id="WJQU01000001">
    <property type="protein sequence ID" value="KAJ6649727.1"/>
    <property type="molecule type" value="Genomic_DNA"/>
</dbReference>
<evidence type="ECO:0000313" key="4">
    <source>
        <dbReference type="EMBL" id="KAJ6649727.1"/>
    </source>
</evidence>
<organism evidence="4 5">
    <name type="scientific">Pseudolycoriella hygida</name>
    <dbReference type="NCBI Taxonomy" id="35572"/>
    <lineage>
        <taxon>Eukaryota</taxon>
        <taxon>Metazoa</taxon>
        <taxon>Ecdysozoa</taxon>
        <taxon>Arthropoda</taxon>
        <taxon>Hexapoda</taxon>
        <taxon>Insecta</taxon>
        <taxon>Pterygota</taxon>
        <taxon>Neoptera</taxon>
        <taxon>Endopterygota</taxon>
        <taxon>Diptera</taxon>
        <taxon>Nematocera</taxon>
        <taxon>Sciaroidea</taxon>
        <taxon>Sciaridae</taxon>
        <taxon>Pseudolycoriella</taxon>
    </lineage>
</organism>